<dbReference type="GO" id="GO:0005737">
    <property type="term" value="C:cytoplasm"/>
    <property type="evidence" value="ECO:0007669"/>
    <property type="project" value="UniProtKB-SubCell"/>
</dbReference>
<evidence type="ECO:0000256" key="2">
    <source>
        <dbReference type="ARBA" id="ARBA00022490"/>
    </source>
</evidence>
<name>A0AAN9GRG9_9CAEN</name>
<dbReference type="GO" id="GO:0008988">
    <property type="term" value="F:rRNA (adenine-N6-)-methyltransferase activity"/>
    <property type="evidence" value="ECO:0007669"/>
    <property type="project" value="InterPro"/>
</dbReference>
<evidence type="ECO:0008006" key="15">
    <source>
        <dbReference type="Google" id="ProtNLM"/>
    </source>
</evidence>
<dbReference type="Pfam" id="PF10237">
    <property type="entry name" value="N6-adenineMlase"/>
    <property type="match status" value="1"/>
</dbReference>
<organism evidence="13 14">
    <name type="scientific">Littorina saxatilis</name>
    <dbReference type="NCBI Taxonomy" id="31220"/>
    <lineage>
        <taxon>Eukaryota</taxon>
        <taxon>Metazoa</taxon>
        <taxon>Spiralia</taxon>
        <taxon>Lophotrochozoa</taxon>
        <taxon>Mollusca</taxon>
        <taxon>Gastropoda</taxon>
        <taxon>Caenogastropoda</taxon>
        <taxon>Littorinimorpha</taxon>
        <taxon>Littorinoidea</taxon>
        <taxon>Littorinidae</taxon>
        <taxon>Littorina</taxon>
    </lineage>
</organism>
<dbReference type="InterPro" id="IPR037275">
    <property type="entry name" value="Znf_CTCHY_sf"/>
</dbReference>
<keyword evidence="8" id="KW-0862">Zinc</keyword>
<evidence type="ECO:0000256" key="10">
    <source>
        <dbReference type="SAM" id="MobiDB-lite"/>
    </source>
</evidence>
<evidence type="ECO:0000256" key="3">
    <source>
        <dbReference type="ARBA" id="ARBA00022603"/>
    </source>
</evidence>
<feature type="region of interest" description="Disordered" evidence="10">
    <location>
        <begin position="433"/>
        <end position="465"/>
    </location>
</feature>
<dbReference type="AlphaFoldDB" id="A0AAN9GRG9"/>
<evidence type="ECO:0000256" key="9">
    <source>
        <dbReference type="PROSITE-ProRule" id="PRU00047"/>
    </source>
</evidence>
<evidence type="ECO:0000256" key="7">
    <source>
        <dbReference type="ARBA" id="ARBA00022771"/>
    </source>
</evidence>
<protein>
    <recommendedName>
        <fullName evidence="15">Zinc finger CCHC domain-containing protein 4</fullName>
    </recommendedName>
</protein>
<feature type="compositionally biased region" description="Basic and acidic residues" evidence="10">
    <location>
        <begin position="433"/>
        <end position="442"/>
    </location>
</feature>
<feature type="domain" description="GRF-type" evidence="12">
    <location>
        <begin position="22"/>
        <end position="63"/>
    </location>
</feature>
<dbReference type="Proteomes" id="UP001374579">
    <property type="component" value="Unassembled WGS sequence"/>
</dbReference>
<keyword evidence="7 9" id="KW-0863">Zinc-finger</keyword>
<proteinExistence type="predicted"/>
<dbReference type="InterPro" id="IPR039846">
    <property type="entry name" value="ZCCHC4"/>
</dbReference>
<dbReference type="GO" id="GO:0005730">
    <property type="term" value="C:nucleolus"/>
    <property type="evidence" value="ECO:0007669"/>
    <property type="project" value="TreeGrafter"/>
</dbReference>
<evidence type="ECO:0000256" key="8">
    <source>
        <dbReference type="ARBA" id="ARBA00022833"/>
    </source>
</evidence>
<keyword evidence="3" id="KW-0489">Methyltransferase</keyword>
<dbReference type="GO" id="GO:0008270">
    <property type="term" value="F:zinc ion binding"/>
    <property type="evidence" value="ECO:0007669"/>
    <property type="project" value="UniProtKB-KW"/>
</dbReference>
<dbReference type="EMBL" id="JBAMIC010000001">
    <property type="protein sequence ID" value="KAK7116195.1"/>
    <property type="molecule type" value="Genomic_DNA"/>
</dbReference>
<keyword evidence="4" id="KW-0808">Transferase</keyword>
<evidence type="ECO:0000256" key="6">
    <source>
        <dbReference type="ARBA" id="ARBA00022723"/>
    </source>
</evidence>
<feature type="domain" description="CCHC-type" evidence="11">
    <location>
        <begin position="421"/>
        <end position="436"/>
    </location>
</feature>
<evidence type="ECO:0000313" key="13">
    <source>
        <dbReference type="EMBL" id="KAK7116195.1"/>
    </source>
</evidence>
<comment type="subcellular location">
    <subcellularLocation>
        <location evidence="1">Cytoplasm</location>
    </subcellularLocation>
</comment>
<evidence type="ECO:0000259" key="11">
    <source>
        <dbReference type="PROSITE" id="PS50158"/>
    </source>
</evidence>
<keyword evidence="14" id="KW-1185">Reference proteome</keyword>
<comment type="caution">
    <text evidence="13">The sequence shown here is derived from an EMBL/GenBank/DDBJ whole genome shotgun (WGS) entry which is preliminary data.</text>
</comment>
<sequence>MAATCTNIDVIVQDRVDNVPSCPHGPALLFERYMKNGDSRKFFACSAFRDRKQCSFFRWMDDVKVGSNNATGNTNFCAQGVGAGNRKRFLKFKKLPLSERSICCTCGLLLLGGEATQHTERGHQVKHKINRAALRHPTTLFVPHEDNKTYAQYLFTDSTVDFILSTLENLKCTHILCIGAPRIHEAITLRQRQQDTTLSSLLLDLDARYAQVYTRKQMCLYNMFNHHFFDQQGEGQFRSFLKEAGAGLVLVTDPPFGGMVEPLAATFKKIEETWKAETKLDRPLPMLWFFPYFMEKRICDCIPSLTMLDYKVDYDNHSLFKSKDGKRKKGSPVRIFTNLAPTSLPLPTAEGYWFCEECQRYSAPENKHCAKCKSCTSKDGTTYRHCDLCQKCVKLTRVHCDACGTCDLPSHVCGQQHGAGCHICGAMDHKRRDCPQRHDTAGRKSNRKRKGKQEHGKMKKKLRLS</sequence>
<keyword evidence="2" id="KW-0963">Cytoplasm</keyword>
<dbReference type="GO" id="GO:0003676">
    <property type="term" value="F:nucleic acid binding"/>
    <property type="evidence" value="ECO:0007669"/>
    <property type="project" value="InterPro"/>
</dbReference>
<evidence type="ECO:0000256" key="4">
    <source>
        <dbReference type="ARBA" id="ARBA00022679"/>
    </source>
</evidence>
<keyword evidence="5" id="KW-0949">S-adenosyl-L-methionine</keyword>
<dbReference type="PROSITE" id="PS51999">
    <property type="entry name" value="ZF_GRF"/>
    <property type="match status" value="1"/>
</dbReference>
<accession>A0AAN9GRG9</accession>
<evidence type="ECO:0000256" key="5">
    <source>
        <dbReference type="ARBA" id="ARBA00022691"/>
    </source>
</evidence>
<evidence type="ECO:0000256" key="1">
    <source>
        <dbReference type="ARBA" id="ARBA00004496"/>
    </source>
</evidence>
<keyword evidence="6" id="KW-0479">Metal-binding</keyword>
<evidence type="ECO:0000313" key="14">
    <source>
        <dbReference type="Proteomes" id="UP001374579"/>
    </source>
</evidence>
<dbReference type="PANTHER" id="PTHR13493:SF3">
    <property type="entry name" value="RRNA N6-ADENOSINE-METHYLTRANSFERASE ZCCHC4"/>
    <property type="match status" value="1"/>
</dbReference>
<dbReference type="PROSITE" id="PS50216">
    <property type="entry name" value="DHHC"/>
    <property type="match status" value="1"/>
</dbReference>
<dbReference type="InterPro" id="IPR001878">
    <property type="entry name" value="Znf_CCHC"/>
</dbReference>
<dbReference type="InterPro" id="IPR041370">
    <property type="entry name" value="Mlase_EEF1AKMT1/ZCCHC4"/>
</dbReference>
<feature type="compositionally biased region" description="Basic residues" evidence="10">
    <location>
        <begin position="444"/>
        <end position="465"/>
    </location>
</feature>
<dbReference type="PROSITE" id="PS50158">
    <property type="entry name" value="ZF_CCHC"/>
    <property type="match status" value="1"/>
</dbReference>
<gene>
    <name evidence="13" type="ORF">V1264_001920</name>
</gene>
<evidence type="ECO:0000259" key="12">
    <source>
        <dbReference type="PROSITE" id="PS51999"/>
    </source>
</evidence>
<dbReference type="SUPFAM" id="SSF161245">
    <property type="entry name" value="Zinc hairpin stack"/>
    <property type="match status" value="1"/>
</dbReference>
<dbReference type="InterPro" id="IPR010666">
    <property type="entry name" value="Znf_GRF"/>
</dbReference>
<dbReference type="PANTHER" id="PTHR13493">
    <property type="entry name" value="ZINC FINGER CCHC DOMAIN-CONTAINING"/>
    <property type="match status" value="1"/>
</dbReference>
<dbReference type="Pfam" id="PF06839">
    <property type="entry name" value="Zn_ribbon_GRF"/>
    <property type="match status" value="1"/>
</dbReference>
<dbReference type="SMART" id="SM00343">
    <property type="entry name" value="ZnF_C2HC"/>
    <property type="match status" value="1"/>
</dbReference>
<reference evidence="13 14" key="1">
    <citation type="submission" date="2024-02" db="EMBL/GenBank/DDBJ databases">
        <title>Chromosome-scale genome assembly of the rough periwinkle Littorina saxatilis.</title>
        <authorList>
            <person name="De Jode A."/>
            <person name="Faria R."/>
            <person name="Formenti G."/>
            <person name="Sims Y."/>
            <person name="Smith T.P."/>
            <person name="Tracey A."/>
            <person name="Wood J.M.D."/>
            <person name="Zagrodzka Z.B."/>
            <person name="Johannesson K."/>
            <person name="Butlin R.K."/>
            <person name="Leder E.H."/>
        </authorList>
    </citation>
    <scope>NUCLEOTIDE SEQUENCE [LARGE SCALE GENOMIC DNA]</scope>
    <source>
        <strain evidence="13">Snail1</strain>
        <tissue evidence="13">Muscle</tissue>
    </source>
</reference>